<keyword evidence="7" id="KW-0411">Iron-sulfur</keyword>
<dbReference type="CDD" id="cd03469">
    <property type="entry name" value="Rieske_RO_Alpha_N"/>
    <property type="match status" value="1"/>
</dbReference>
<organism evidence="10 11">
    <name type="scientific">Bordetella genomosp. 12</name>
    <dbReference type="NCBI Taxonomy" id="463035"/>
    <lineage>
        <taxon>Bacteria</taxon>
        <taxon>Pseudomonadati</taxon>
        <taxon>Pseudomonadota</taxon>
        <taxon>Betaproteobacteria</taxon>
        <taxon>Burkholderiales</taxon>
        <taxon>Alcaligenaceae</taxon>
        <taxon>Bordetella</taxon>
    </lineage>
</organism>
<dbReference type="InterPro" id="IPR015881">
    <property type="entry name" value="ARHD_Rieske_2Fe_2S"/>
</dbReference>
<evidence type="ECO:0000313" key="10">
    <source>
        <dbReference type="EMBL" id="OZI77393.1"/>
    </source>
</evidence>
<keyword evidence="11" id="KW-1185">Reference proteome</keyword>
<dbReference type="PRINTS" id="PR00090">
    <property type="entry name" value="RNGDIOXGNASE"/>
</dbReference>
<dbReference type="InterPro" id="IPR036922">
    <property type="entry name" value="Rieske_2Fe-2S_sf"/>
</dbReference>
<dbReference type="PANTHER" id="PTHR43756">
    <property type="entry name" value="CHOLINE MONOOXYGENASE, CHLOROPLASTIC"/>
    <property type="match status" value="1"/>
</dbReference>
<reference evidence="11" key="1">
    <citation type="submission" date="2017-05" db="EMBL/GenBank/DDBJ databases">
        <title>Complete and WGS of Bordetella genogroups.</title>
        <authorList>
            <person name="Spilker T."/>
            <person name="Lipuma J."/>
        </authorList>
    </citation>
    <scope>NUCLEOTIDE SEQUENCE [LARGE SCALE GENOMIC DNA]</scope>
    <source>
        <strain evidence="11">AU6712</strain>
    </source>
</reference>
<keyword evidence="4" id="KW-0479">Metal-binding</keyword>
<dbReference type="PROSITE" id="PS00570">
    <property type="entry name" value="RING_HYDROXYL_ALPHA"/>
    <property type="match status" value="1"/>
</dbReference>
<evidence type="ECO:0000256" key="1">
    <source>
        <dbReference type="ARBA" id="ARBA00001962"/>
    </source>
</evidence>
<dbReference type="InterPro" id="IPR001663">
    <property type="entry name" value="Rng_hydr_dOase-A"/>
</dbReference>
<dbReference type="Gene3D" id="3.90.380.10">
    <property type="entry name" value="Naphthalene 1,2-dioxygenase Alpha Subunit, Chain A, domain 1"/>
    <property type="match status" value="1"/>
</dbReference>
<dbReference type="OrthoDB" id="9790995at2"/>
<accession>A0A261VVS0</accession>
<keyword evidence="3" id="KW-0001">2Fe-2S</keyword>
<protein>
    <submittedName>
        <fullName evidence="10">Ring-hydroxylating oxygenase subunit alpha</fullName>
    </submittedName>
</protein>
<dbReference type="EMBL" id="NEVU01000001">
    <property type="protein sequence ID" value="OZI77393.1"/>
    <property type="molecule type" value="Genomic_DNA"/>
</dbReference>
<comment type="cofactor">
    <cofactor evidence="1">
        <name>Fe cation</name>
        <dbReference type="ChEBI" id="CHEBI:24875"/>
    </cofactor>
</comment>
<dbReference type="InterPro" id="IPR017941">
    <property type="entry name" value="Rieske_2Fe-2S"/>
</dbReference>
<dbReference type="SUPFAM" id="SSF55961">
    <property type="entry name" value="Bet v1-like"/>
    <property type="match status" value="1"/>
</dbReference>
<evidence type="ECO:0000313" key="11">
    <source>
        <dbReference type="Proteomes" id="UP000216429"/>
    </source>
</evidence>
<dbReference type="SUPFAM" id="SSF50022">
    <property type="entry name" value="ISP domain"/>
    <property type="match status" value="1"/>
</dbReference>
<dbReference type="RefSeq" id="WP_094809972.1">
    <property type="nucleotide sequence ID" value="NZ_NEVU01000001.1"/>
</dbReference>
<dbReference type="InterPro" id="IPR015879">
    <property type="entry name" value="Ring_hydroxy_dOase_asu_C_dom"/>
</dbReference>
<evidence type="ECO:0000256" key="6">
    <source>
        <dbReference type="ARBA" id="ARBA00023004"/>
    </source>
</evidence>
<proteinExistence type="inferred from homology"/>
<dbReference type="GO" id="GO:0051537">
    <property type="term" value="F:2 iron, 2 sulfur cluster binding"/>
    <property type="evidence" value="ECO:0007669"/>
    <property type="project" value="UniProtKB-KW"/>
</dbReference>
<gene>
    <name evidence="10" type="ORF">CAL22_02275</name>
</gene>
<keyword evidence="6" id="KW-0408">Iron</keyword>
<keyword evidence="8" id="KW-0520">NAD</keyword>
<dbReference type="Gene3D" id="2.102.10.10">
    <property type="entry name" value="Rieske [2Fe-2S] iron-sulphur domain"/>
    <property type="match status" value="1"/>
</dbReference>
<dbReference type="GO" id="GO:0016491">
    <property type="term" value="F:oxidoreductase activity"/>
    <property type="evidence" value="ECO:0007669"/>
    <property type="project" value="UniProtKB-KW"/>
</dbReference>
<dbReference type="AlphaFoldDB" id="A0A261VVS0"/>
<feature type="domain" description="Rieske" evidence="9">
    <location>
        <begin position="29"/>
        <end position="140"/>
    </location>
</feature>
<sequence>MKEAVFEPQWYCDPHYAELERKNVFEKLWLAAGFTSAVKNNGDYFVLMIHGQRVLVHRLGKEIVAYVDACPHRGGVIATAEMGNTRPVCKYHGWAFRDGRGLTGVPMGSQFESDDAMRDRSCGRSLKPLAVHCVGPLIFVNLADNPLPFEEQFNDELIDVFGRMGETSTMIQLSFKGDFNWKLNAENVRDSLHPLFVHTESFSSVLPDVTDAYNQDRIVRLQQTEQQDYARYDPSVPALRDLSYIWRTYLDEGSYWYDSMVQRSLPHDCFLNMLLFPNTNLYSVGGRYYAMQQYLPTSATTFDYRLSIAMPQMLQRFDAQGLLTSIARSERYVIDEDSVILRRVQQNLTAMAQRRFRFTQGDYETPIMQFMRYMGGAVYQEPPTCQA</sequence>
<evidence type="ECO:0000256" key="3">
    <source>
        <dbReference type="ARBA" id="ARBA00022714"/>
    </source>
</evidence>
<evidence type="ECO:0000256" key="8">
    <source>
        <dbReference type="ARBA" id="ARBA00023027"/>
    </source>
</evidence>
<evidence type="ECO:0000256" key="2">
    <source>
        <dbReference type="ARBA" id="ARBA00008751"/>
    </source>
</evidence>
<comment type="caution">
    <text evidence="10">The sequence shown here is derived from an EMBL/GenBank/DDBJ whole genome shotgun (WGS) entry which is preliminary data.</text>
</comment>
<evidence type="ECO:0000259" key="9">
    <source>
        <dbReference type="PROSITE" id="PS51296"/>
    </source>
</evidence>
<dbReference type="Pfam" id="PF00355">
    <property type="entry name" value="Rieske"/>
    <property type="match status" value="1"/>
</dbReference>
<evidence type="ECO:0000256" key="7">
    <source>
        <dbReference type="ARBA" id="ARBA00023014"/>
    </source>
</evidence>
<evidence type="ECO:0000256" key="4">
    <source>
        <dbReference type="ARBA" id="ARBA00022723"/>
    </source>
</evidence>
<comment type="similarity">
    <text evidence="2">Belongs to the bacterial ring-hydroxylating dioxygenase alpha subunit family.</text>
</comment>
<evidence type="ECO:0000256" key="5">
    <source>
        <dbReference type="ARBA" id="ARBA00023002"/>
    </source>
</evidence>
<keyword evidence="5" id="KW-0560">Oxidoreductase</keyword>
<dbReference type="Pfam" id="PF00848">
    <property type="entry name" value="Ring_hydroxyl_A"/>
    <property type="match status" value="1"/>
</dbReference>
<dbReference type="PROSITE" id="PS51296">
    <property type="entry name" value="RIESKE"/>
    <property type="match status" value="1"/>
</dbReference>
<dbReference type="GO" id="GO:0005506">
    <property type="term" value="F:iron ion binding"/>
    <property type="evidence" value="ECO:0007669"/>
    <property type="project" value="InterPro"/>
</dbReference>
<dbReference type="Proteomes" id="UP000216429">
    <property type="component" value="Unassembled WGS sequence"/>
</dbReference>
<name>A0A261VVS0_9BORD</name>
<dbReference type="CDD" id="cd00680">
    <property type="entry name" value="RHO_alpha_C"/>
    <property type="match status" value="1"/>
</dbReference>
<dbReference type="PANTHER" id="PTHR43756:SF5">
    <property type="entry name" value="CHOLINE MONOOXYGENASE, CHLOROPLASTIC"/>
    <property type="match status" value="1"/>
</dbReference>